<sequence length="153" mass="16288">MFRHILTATDGSDWAGKGVTKAIGLAAALKAKLTVVMASESYPDYLYAADLSPYAGTVFTPEQMETNRSAMQTHADEVLALVSEEARALGVHPRLLYVPNTHPAVAITEKAAEENADLIIIGSRGRRGITKLVLGSQAAEVLAGTQLPVMIIK</sequence>
<dbReference type="InterPro" id="IPR006015">
    <property type="entry name" value="Universal_stress_UspA"/>
</dbReference>
<protein>
    <submittedName>
        <fullName evidence="3">Universal stress protein</fullName>
    </submittedName>
</protein>
<keyword evidence="4" id="KW-1185">Reference proteome</keyword>
<gene>
    <name evidence="3" type="ORF">EG244_08080</name>
</gene>
<dbReference type="PRINTS" id="PR01438">
    <property type="entry name" value="UNVRSLSTRESS"/>
</dbReference>
<dbReference type="SUPFAM" id="SSF52402">
    <property type="entry name" value="Adenine nucleotide alpha hydrolases-like"/>
    <property type="match status" value="1"/>
</dbReference>
<name>A0A3P3DNQ2_9RHOB</name>
<reference evidence="3 4" key="1">
    <citation type="submission" date="2018-11" db="EMBL/GenBank/DDBJ databases">
        <title>Gemmobacter sp. nov., YIM 102744-1 draft genome.</title>
        <authorList>
            <person name="Li G."/>
            <person name="Jiang Y."/>
        </authorList>
    </citation>
    <scope>NUCLEOTIDE SEQUENCE [LARGE SCALE GENOMIC DNA]</scope>
    <source>
        <strain evidence="3 4">YIM 102744-1</strain>
    </source>
</reference>
<accession>A0A3P3DNQ2</accession>
<comment type="similarity">
    <text evidence="1">Belongs to the universal stress protein A family.</text>
</comment>
<dbReference type="PANTHER" id="PTHR46268:SF15">
    <property type="entry name" value="UNIVERSAL STRESS PROTEIN HP_0031"/>
    <property type="match status" value="1"/>
</dbReference>
<evidence type="ECO:0000313" key="4">
    <source>
        <dbReference type="Proteomes" id="UP000282125"/>
    </source>
</evidence>
<dbReference type="Proteomes" id="UP000282125">
    <property type="component" value="Unassembled WGS sequence"/>
</dbReference>
<dbReference type="AlphaFoldDB" id="A0A3P3DNQ2"/>
<dbReference type="InterPro" id="IPR006016">
    <property type="entry name" value="UspA"/>
</dbReference>
<dbReference type="EMBL" id="RRAZ01000009">
    <property type="protein sequence ID" value="RRH75870.1"/>
    <property type="molecule type" value="Genomic_DNA"/>
</dbReference>
<dbReference type="InterPro" id="IPR014729">
    <property type="entry name" value="Rossmann-like_a/b/a_fold"/>
</dbReference>
<dbReference type="CDD" id="cd00293">
    <property type="entry name" value="USP-like"/>
    <property type="match status" value="1"/>
</dbReference>
<dbReference type="PANTHER" id="PTHR46268">
    <property type="entry name" value="STRESS RESPONSE PROTEIN NHAX"/>
    <property type="match status" value="1"/>
</dbReference>
<evidence type="ECO:0000313" key="3">
    <source>
        <dbReference type="EMBL" id="RRH75870.1"/>
    </source>
</evidence>
<organism evidence="3 4">
    <name type="scientific">Falsigemmobacter faecalis</name>
    <dbReference type="NCBI Taxonomy" id="2488730"/>
    <lineage>
        <taxon>Bacteria</taxon>
        <taxon>Pseudomonadati</taxon>
        <taxon>Pseudomonadota</taxon>
        <taxon>Alphaproteobacteria</taxon>
        <taxon>Rhodobacterales</taxon>
        <taxon>Paracoccaceae</taxon>
        <taxon>Falsigemmobacter</taxon>
    </lineage>
</organism>
<proteinExistence type="inferred from homology"/>
<dbReference type="Pfam" id="PF00582">
    <property type="entry name" value="Usp"/>
    <property type="match status" value="1"/>
</dbReference>
<dbReference type="RefSeq" id="WP_124964494.1">
    <property type="nucleotide sequence ID" value="NZ_RRAZ01000009.1"/>
</dbReference>
<dbReference type="OrthoDB" id="5564966at2"/>
<feature type="domain" description="UspA" evidence="2">
    <location>
        <begin position="1"/>
        <end position="153"/>
    </location>
</feature>
<dbReference type="Gene3D" id="3.40.50.620">
    <property type="entry name" value="HUPs"/>
    <property type="match status" value="1"/>
</dbReference>
<evidence type="ECO:0000256" key="1">
    <source>
        <dbReference type="ARBA" id="ARBA00008791"/>
    </source>
</evidence>
<comment type="caution">
    <text evidence="3">The sequence shown here is derived from an EMBL/GenBank/DDBJ whole genome shotgun (WGS) entry which is preliminary data.</text>
</comment>
<evidence type="ECO:0000259" key="2">
    <source>
        <dbReference type="Pfam" id="PF00582"/>
    </source>
</evidence>